<dbReference type="GO" id="GO:0034737">
    <property type="term" value="F:ergosterol O-acyltransferase activity"/>
    <property type="evidence" value="ECO:0007669"/>
    <property type="project" value="TreeGrafter"/>
</dbReference>
<evidence type="ECO:0000256" key="11">
    <source>
        <dbReference type="PIRSR" id="PIRSR000439-1"/>
    </source>
</evidence>
<feature type="transmembrane region" description="Helical" evidence="13">
    <location>
        <begin position="611"/>
        <end position="629"/>
    </location>
</feature>
<evidence type="ECO:0000256" key="6">
    <source>
        <dbReference type="ARBA" id="ARBA00022989"/>
    </source>
</evidence>
<evidence type="ECO:0000256" key="7">
    <source>
        <dbReference type="ARBA" id="ARBA00023136"/>
    </source>
</evidence>
<dbReference type="InterPro" id="IPR014371">
    <property type="entry name" value="Oat_ACAT_DAG_ARE"/>
</dbReference>
<keyword evidence="4 13" id="KW-0812">Transmembrane</keyword>
<feature type="transmembrane region" description="Helical" evidence="13">
    <location>
        <begin position="470"/>
        <end position="494"/>
    </location>
</feature>
<evidence type="ECO:0000256" key="3">
    <source>
        <dbReference type="ARBA" id="ARBA00022679"/>
    </source>
</evidence>
<evidence type="ECO:0000256" key="2">
    <source>
        <dbReference type="ARBA" id="ARBA00009010"/>
    </source>
</evidence>
<dbReference type="AlphaFoldDB" id="A0A9P6WE26"/>
<feature type="transmembrane region" description="Helical" evidence="13">
    <location>
        <begin position="428"/>
        <end position="450"/>
    </location>
</feature>
<dbReference type="Pfam" id="PF03062">
    <property type="entry name" value="MBOAT"/>
    <property type="match status" value="1"/>
</dbReference>
<comment type="caution">
    <text evidence="14">The sequence shown here is derived from an EMBL/GenBank/DDBJ whole genome shotgun (WGS) entry which is preliminary data.</text>
</comment>
<dbReference type="OrthoDB" id="10039049at2759"/>
<feature type="transmembrane region" description="Helical" evidence="13">
    <location>
        <begin position="202"/>
        <end position="223"/>
    </location>
</feature>
<organism evidence="14 15">
    <name type="scientific">Maudiozyma exigua</name>
    <name type="common">Yeast</name>
    <name type="synonym">Kazachstania exigua</name>
    <dbReference type="NCBI Taxonomy" id="34358"/>
    <lineage>
        <taxon>Eukaryota</taxon>
        <taxon>Fungi</taxon>
        <taxon>Dikarya</taxon>
        <taxon>Ascomycota</taxon>
        <taxon>Saccharomycotina</taxon>
        <taxon>Saccharomycetes</taxon>
        <taxon>Saccharomycetales</taxon>
        <taxon>Saccharomycetaceae</taxon>
        <taxon>Maudiozyma</taxon>
    </lineage>
</organism>
<evidence type="ECO:0000256" key="13">
    <source>
        <dbReference type="SAM" id="Phobius"/>
    </source>
</evidence>
<comment type="function">
    <text evidence="9">Sterol O-acyltransferase that catalyzes the formation of stery esters.</text>
</comment>
<dbReference type="EMBL" id="PUHR01000008">
    <property type="protein sequence ID" value="KAG0671753.1"/>
    <property type="molecule type" value="Genomic_DNA"/>
</dbReference>
<evidence type="ECO:0000256" key="12">
    <source>
        <dbReference type="SAM" id="MobiDB-lite"/>
    </source>
</evidence>
<dbReference type="PANTHER" id="PTHR10408:SF23">
    <property type="entry name" value="STEROL O-ACYLTRANSFERASE 1-RELATED"/>
    <property type="match status" value="1"/>
</dbReference>
<accession>A0A9P6WE26</accession>
<keyword evidence="3 10" id="KW-0808">Transferase</keyword>
<dbReference type="PIRSF" id="PIRSF000439">
    <property type="entry name" value="Oat_ACAT_DAG_ARE"/>
    <property type="match status" value="1"/>
</dbReference>
<evidence type="ECO:0000256" key="5">
    <source>
        <dbReference type="ARBA" id="ARBA00022824"/>
    </source>
</evidence>
<feature type="transmembrane region" description="Helical" evidence="13">
    <location>
        <begin position="581"/>
        <end position="599"/>
    </location>
</feature>
<dbReference type="PANTHER" id="PTHR10408">
    <property type="entry name" value="STEROL O-ACYLTRANSFERASE"/>
    <property type="match status" value="1"/>
</dbReference>
<proteinExistence type="inferred from homology"/>
<evidence type="ECO:0000256" key="8">
    <source>
        <dbReference type="ARBA" id="ARBA00023315"/>
    </source>
</evidence>
<feature type="active site" evidence="11">
    <location>
        <position position="568"/>
    </location>
</feature>
<keyword evidence="5 10" id="KW-0256">Endoplasmic reticulum</keyword>
<evidence type="ECO:0000256" key="10">
    <source>
        <dbReference type="PIRNR" id="PIRNR000439"/>
    </source>
</evidence>
<evidence type="ECO:0000256" key="9">
    <source>
        <dbReference type="ARBA" id="ARBA00023568"/>
    </source>
</evidence>
<name>A0A9P6WE26_MAUEX</name>
<dbReference type="InterPro" id="IPR004299">
    <property type="entry name" value="MBOAT_fam"/>
</dbReference>
<feature type="compositionally biased region" description="Polar residues" evidence="12">
    <location>
        <begin position="155"/>
        <end position="173"/>
    </location>
</feature>
<evidence type="ECO:0000256" key="1">
    <source>
        <dbReference type="ARBA" id="ARBA00004477"/>
    </source>
</evidence>
<feature type="transmembrane region" description="Helical" evidence="13">
    <location>
        <begin position="243"/>
        <end position="264"/>
    </location>
</feature>
<keyword evidence="15" id="KW-1185">Reference proteome</keyword>
<feature type="transmembrane region" description="Helical" evidence="13">
    <location>
        <begin position="276"/>
        <end position="295"/>
    </location>
</feature>
<feature type="region of interest" description="Disordered" evidence="12">
    <location>
        <begin position="145"/>
        <end position="177"/>
    </location>
</feature>
<keyword evidence="6 13" id="KW-1133">Transmembrane helix</keyword>
<dbReference type="GO" id="GO:0008204">
    <property type="term" value="P:ergosterol metabolic process"/>
    <property type="evidence" value="ECO:0007669"/>
    <property type="project" value="TreeGrafter"/>
</dbReference>
<keyword evidence="8 10" id="KW-0012">Acyltransferase</keyword>
<evidence type="ECO:0000313" key="15">
    <source>
        <dbReference type="Proteomes" id="UP000750334"/>
    </source>
</evidence>
<comment type="subcellular location">
    <subcellularLocation>
        <location evidence="1 10">Endoplasmic reticulum membrane</location>
        <topology evidence="1 10">Multi-pass membrane protein</topology>
    </subcellularLocation>
</comment>
<dbReference type="GO" id="GO:0005789">
    <property type="term" value="C:endoplasmic reticulum membrane"/>
    <property type="evidence" value="ECO:0007669"/>
    <property type="project" value="UniProtKB-SubCell"/>
</dbReference>
<gene>
    <name evidence="14" type="primary">ARE1_1</name>
    <name evidence="14" type="ORF">C6P45_005018</name>
</gene>
<protein>
    <recommendedName>
        <fullName evidence="10">O-acyltransferase</fullName>
    </recommendedName>
</protein>
<evidence type="ECO:0000313" key="14">
    <source>
        <dbReference type="EMBL" id="KAG0671753.1"/>
    </source>
</evidence>
<evidence type="ECO:0000256" key="4">
    <source>
        <dbReference type="ARBA" id="ARBA00022692"/>
    </source>
</evidence>
<keyword evidence="7 10" id="KW-0472">Membrane</keyword>
<dbReference type="Proteomes" id="UP000750334">
    <property type="component" value="Unassembled WGS sequence"/>
</dbReference>
<reference evidence="14 15" key="1">
    <citation type="submission" date="2020-11" db="EMBL/GenBank/DDBJ databases">
        <title>Kefir isolates.</title>
        <authorList>
            <person name="Marcisauskas S."/>
            <person name="Kim Y."/>
            <person name="Blasche S."/>
        </authorList>
    </citation>
    <scope>NUCLEOTIDE SEQUENCE [LARGE SCALE GENOMIC DNA]</scope>
    <source>
        <strain evidence="14 15">OG2</strain>
    </source>
</reference>
<sequence length="631" mass="74183">MTEKFLKDKDFIKIQRLNSPNNAEKRKSLTQTDIDIDKLTSQLANHSNKNTTSISQNDDDNNNAEFDGKLLVNHAQFVKSRYKVRYRNDRIISYFDDVDFEYRPSILDGSINEPFRMSFEGPTLEKEIKIKEKAKRSQLRREMFPNIASKEDLDNNNNTQSTDSQIGTTSSNEQSEDLTEVETAIANNGYIHEHLVSNFSGLYVALWMAIGLGVLRCVVDNYIDEDGSVMNGEIMTFLRTDLFKVGFVDLCMYLCMYFPFFIHWLAKKNILRWNSIGWKIVSVFEFCFFIGFIYLPEHVLNFHWIAKIFLFLHSLVLLMKMHSFAFYNGYLWSIKEELDYSTNALAKIEKEPPTVEHAKDSEVKEIFEKSVEFCTFELNSQTHDETQKFPKNINVWNFFEFTMFPTIVYQIEYPRTDRIRWSYVLEKICAIFGTIFIMVLNAQIFMYPIAERALLVRGSEWTGLIVRLSHWARILIDIIPSFIVMYLLVFYLIWDAILNCIAELSRFGDRYFYGDWWNCVSWDEFSRIWNIPVHKFLLRHVYHSSISAFNFNKAQATLFTFFLSSVIHELSMYVIFKRMRLYIFFFQMLQLPLVAIGNTPQMKERTIIGNAIFWAGICMGPSVLCSLYLTI</sequence>
<comment type="similarity">
    <text evidence="2 10">Belongs to the membrane-bound acyltransferase family. Sterol o-acyltransferase subfamily.</text>
</comment>